<accession>A0ABR2ZND6</accession>
<protein>
    <recommendedName>
        <fullName evidence="3">Endonuclease/exonuclease/phosphatase domain-containing protein</fullName>
    </recommendedName>
</protein>
<feature type="coiled-coil region" evidence="1">
    <location>
        <begin position="382"/>
        <end position="446"/>
    </location>
</feature>
<dbReference type="Gene3D" id="3.60.10.10">
    <property type="entry name" value="Endonuclease/exonuclease/phosphatase"/>
    <property type="match status" value="1"/>
</dbReference>
<evidence type="ECO:0000313" key="4">
    <source>
        <dbReference type="EMBL" id="KAL0061902.1"/>
    </source>
</evidence>
<comment type="caution">
    <text evidence="4">The sequence shown here is derived from an EMBL/GenBank/DDBJ whole genome shotgun (WGS) entry which is preliminary data.</text>
</comment>
<evidence type="ECO:0000313" key="5">
    <source>
        <dbReference type="Proteomes" id="UP001437256"/>
    </source>
</evidence>
<evidence type="ECO:0000256" key="1">
    <source>
        <dbReference type="SAM" id="Coils"/>
    </source>
</evidence>
<name>A0ABR2ZND6_9AGAR</name>
<dbReference type="Pfam" id="PF03372">
    <property type="entry name" value="Exo_endo_phos"/>
    <property type="match status" value="1"/>
</dbReference>
<dbReference type="Proteomes" id="UP001437256">
    <property type="component" value="Unassembled WGS sequence"/>
</dbReference>
<dbReference type="EMBL" id="JBBXMP010000120">
    <property type="protein sequence ID" value="KAL0061902.1"/>
    <property type="molecule type" value="Genomic_DNA"/>
</dbReference>
<feature type="compositionally biased region" description="Pro residues" evidence="2">
    <location>
        <begin position="459"/>
        <end position="487"/>
    </location>
</feature>
<feature type="region of interest" description="Disordered" evidence="2">
    <location>
        <begin position="452"/>
        <end position="599"/>
    </location>
</feature>
<feature type="region of interest" description="Disordered" evidence="2">
    <location>
        <begin position="1"/>
        <end position="33"/>
    </location>
</feature>
<feature type="compositionally biased region" description="Polar residues" evidence="2">
    <location>
        <begin position="506"/>
        <end position="521"/>
    </location>
</feature>
<proteinExistence type="predicted"/>
<dbReference type="InterPro" id="IPR005135">
    <property type="entry name" value="Endo/exonuclease/phosphatase"/>
</dbReference>
<feature type="compositionally biased region" description="Low complexity" evidence="2">
    <location>
        <begin position="488"/>
        <end position="505"/>
    </location>
</feature>
<evidence type="ECO:0000259" key="3">
    <source>
        <dbReference type="Pfam" id="PF03372"/>
    </source>
</evidence>
<dbReference type="InterPro" id="IPR036691">
    <property type="entry name" value="Endo/exonu/phosph_ase_sf"/>
</dbReference>
<feature type="compositionally biased region" description="Pro residues" evidence="2">
    <location>
        <begin position="1"/>
        <end position="25"/>
    </location>
</feature>
<dbReference type="SUPFAM" id="SSF56219">
    <property type="entry name" value="DNase I-like"/>
    <property type="match status" value="1"/>
</dbReference>
<keyword evidence="1" id="KW-0175">Coiled coil</keyword>
<gene>
    <name evidence="4" type="ORF">AAF712_011278</name>
</gene>
<feature type="domain" description="Endonuclease/exonuclease/phosphatase" evidence="3">
    <location>
        <begin position="682"/>
        <end position="906"/>
    </location>
</feature>
<keyword evidence="5" id="KW-1185">Reference proteome</keyword>
<sequence>MPPIQLPPVTPPDLPRKSPSPPPEPTSSAGPNLDVSTEIYVEGLRHDTPQAASHHLSELLTSLKDMSEPPFPPHLNAIPHWFQINPEETRGACFDYAYISLKQDLSTIPRPDLLNKIMAALNTIPGIHAQWRGAIDADLSRRIRFNGLPTKDPERKIEWMYSFSLKASDGYRITFDLLSRTALEYLQAHPPVIRGHTFEPELLKWVEPVYPGEISVLGCKQIQGIESVLTAYFRKKYGANLVLFHRMACHREVYTAVFKNFDIASRVLNPQEPFTPLANHPLLERFASPSRPHSLVLLNRIGLPTNYGFLSQSSAPSRDSRDVQELRAQFHSFKDQMTETTGMFEKLFVQHQQTLETVQAHTSVISGAIGSMASMLTANMAMHTKQARLNRLERERDQLLLEHRLASDDVAKQDLLQQVASKTTVINALETQMDEEQLQATTATQLLISNLTTSKPGHSLPPPLSPPRIVPAPVSPFSSSPPTPIVPSRPSTPQLPQPSTSTSNQHTTLSAPRHSSSTSITLPAPKRARVDDGSRSSIAPRGNPSRGGKRGAGNRHKDKNRAADGGHAQDGEPMDETPDHVCFSPSLLPSTSDVKPPSSKLVNGGLDHINFDLSPLSPSHFSVMFSILKCVTRVFVRSPFRGLHSLLSCLSILLCARLILLVLVICSFATNAYASTPFRMISLNADGLGEVMKINSFSNLINVQQPHVWVINETKSSTSVSSKLSIPTYQSFESHGVPTSARSAKWGVILGVKSSFQTQRVSTHPDLQGRAVALDIIIPTANGRGFPHRVIGLYAPFDPGPNNSCLSTFWDHIASLCKSASYSWSIIGDINATLSPDENSASADRNNANRVFLNQFLERSQGIDVWTRQGDADVRYVCTCSTHSGCSIIDRAVHSSIGIVESSILVPKVFIPATSHKPISASLILTSPSTFSSPDIDPHLLSSHERRFLYPFCSQWNRIQHFSDLVDRKIDEAGIYPPNVTDEPTFDHHYSCLSKASASKLTTQNQLPRH</sequence>
<organism evidence="4 5">
    <name type="scientific">Marasmius tenuissimus</name>
    <dbReference type="NCBI Taxonomy" id="585030"/>
    <lineage>
        <taxon>Eukaryota</taxon>
        <taxon>Fungi</taxon>
        <taxon>Dikarya</taxon>
        <taxon>Basidiomycota</taxon>
        <taxon>Agaricomycotina</taxon>
        <taxon>Agaricomycetes</taxon>
        <taxon>Agaricomycetidae</taxon>
        <taxon>Agaricales</taxon>
        <taxon>Marasmiineae</taxon>
        <taxon>Marasmiaceae</taxon>
        <taxon>Marasmius</taxon>
    </lineage>
</organism>
<evidence type="ECO:0000256" key="2">
    <source>
        <dbReference type="SAM" id="MobiDB-lite"/>
    </source>
</evidence>
<feature type="compositionally biased region" description="Basic and acidic residues" evidence="2">
    <location>
        <begin position="560"/>
        <end position="570"/>
    </location>
</feature>
<reference evidence="4 5" key="1">
    <citation type="submission" date="2024-05" db="EMBL/GenBank/DDBJ databases">
        <title>A draft genome resource for the thread blight pathogen Marasmius tenuissimus strain MS-2.</title>
        <authorList>
            <person name="Yulfo-Soto G.E."/>
            <person name="Baruah I.K."/>
            <person name="Amoako-Attah I."/>
            <person name="Bukari Y."/>
            <person name="Meinhardt L.W."/>
            <person name="Bailey B.A."/>
            <person name="Cohen S.P."/>
        </authorList>
    </citation>
    <scope>NUCLEOTIDE SEQUENCE [LARGE SCALE GENOMIC DNA]</scope>
    <source>
        <strain evidence="4 5">MS-2</strain>
    </source>
</reference>
<feature type="compositionally biased region" description="Basic residues" evidence="2">
    <location>
        <begin position="547"/>
        <end position="559"/>
    </location>
</feature>